<evidence type="ECO:0000313" key="3">
    <source>
        <dbReference type="EMBL" id="ORX36724.1"/>
    </source>
</evidence>
<evidence type="ECO:0000259" key="2">
    <source>
        <dbReference type="Pfam" id="PF00144"/>
    </source>
</evidence>
<reference evidence="3 4" key="1">
    <citation type="submission" date="2017-03" db="EMBL/GenBank/DDBJ databases">
        <title>Widespread Adenine N6-methylation of Active Genes in Fungi.</title>
        <authorList>
            <consortium name="DOE Joint Genome Institute"/>
            <person name="Mondo S.J."/>
            <person name="Dannebaum R.O."/>
            <person name="Kuo R.C."/>
            <person name="Louie K.B."/>
            <person name="Bewick A.J."/>
            <person name="Labutti K."/>
            <person name="Haridas S."/>
            <person name="Kuo A."/>
            <person name="Salamov A."/>
            <person name="Ahrendt S.R."/>
            <person name="Lau R."/>
            <person name="Bowen B.P."/>
            <person name="Lipzen A."/>
            <person name="Sullivan W."/>
            <person name="Andreopoulos W.B."/>
            <person name="Clum A."/>
            <person name="Lindquist E."/>
            <person name="Daum C."/>
            <person name="Northen T.R."/>
            <person name="Ramamoorthy G."/>
            <person name="Schmitz R.J."/>
            <person name="Gryganskyi A."/>
            <person name="Culley D."/>
            <person name="Magnuson J."/>
            <person name="James T.Y."/>
            <person name="O'Malley M.A."/>
            <person name="Stajich J.E."/>
            <person name="Spatafora J.W."/>
            <person name="Visel A."/>
            <person name="Grigoriev I.V."/>
        </authorList>
    </citation>
    <scope>NUCLEOTIDE SEQUENCE [LARGE SCALE GENOMIC DNA]</scope>
    <source>
        <strain evidence="3 4">NRRL Y-17943</strain>
    </source>
</reference>
<dbReference type="PANTHER" id="PTHR46825">
    <property type="entry name" value="D-ALANYL-D-ALANINE-CARBOXYPEPTIDASE/ENDOPEPTIDASE AMPH"/>
    <property type="match status" value="1"/>
</dbReference>
<comment type="caution">
    <text evidence="3">The sequence shown here is derived from an EMBL/GenBank/DDBJ whole genome shotgun (WGS) entry which is preliminary data.</text>
</comment>
<dbReference type="EMBL" id="NBSH01000007">
    <property type="protein sequence ID" value="ORX36724.1"/>
    <property type="molecule type" value="Genomic_DNA"/>
</dbReference>
<proteinExistence type="inferred from homology"/>
<dbReference type="Proteomes" id="UP000193218">
    <property type="component" value="Unassembled WGS sequence"/>
</dbReference>
<dbReference type="InParanoid" id="A0A1Y1UGU4"/>
<organism evidence="3 4">
    <name type="scientific">Kockovaella imperatae</name>
    <dbReference type="NCBI Taxonomy" id="4999"/>
    <lineage>
        <taxon>Eukaryota</taxon>
        <taxon>Fungi</taxon>
        <taxon>Dikarya</taxon>
        <taxon>Basidiomycota</taxon>
        <taxon>Agaricomycotina</taxon>
        <taxon>Tremellomycetes</taxon>
        <taxon>Tremellales</taxon>
        <taxon>Cuniculitremaceae</taxon>
        <taxon>Kockovaella</taxon>
    </lineage>
</organism>
<name>A0A1Y1UGU4_9TREE</name>
<evidence type="ECO:0000313" key="4">
    <source>
        <dbReference type="Proteomes" id="UP000193218"/>
    </source>
</evidence>
<dbReference type="InterPro" id="IPR050491">
    <property type="entry name" value="AmpC-like"/>
</dbReference>
<evidence type="ECO:0000256" key="1">
    <source>
        <dbReference type="ARBA" id="ARBA00038215"/>
    </source>
</evidence>
<comment type="similarity">
    <text evidence="1">Belongs to the peptidase S12 family.</text>
</comment>
<dbReference type="OrthoDB" id="5946976at2759"/>
<protein>
    <submittedName>
        <fullName evidence="3">Beta-lactamase/transpeptidase-like protein</fullName>
    </submittedName>
</protein>
<dbReference type="PANTHER" id="PTHR46825:SF15">
    <property type="entry name" value="BETA-LACTAMASE-RELATED DOMAIN-CONTAINING PROTEIN"/>
    <property type="match status" value="1"/>
</dbReference>
<dbReference type="SUPFAM" id="SSF56601">
    <property type="entry name" value="beta-lactamase/transpeptidase-like"/>
    <property type="match status" value="1"/>
</dbReference>
<dbReference type="GeneID" id="33560101"/>
<feature type="domain" description="Beta-lactamase-related" evidence="2">
    <location>
        <begin position="16"/>
        <end position="275"/>
    </location>
</feature>
<accession>A0A1Y1UGU4</accession>
<gene>
    <name evidence="3" type="ORF">BD324DRAFT_651208</name>
</gene>
<dbReference type="InterPro" id="IPR012338">
    <property type="entry name" value="Beta-lactam/transpept-like"/>
</dbReference>
<dbReference type="Gene3D" id="3.40.710.10">
    <property type="entry name" value="DD-peptidase/beta-lactamase superfamily"/>
    <property type="match status" value="1"/>
</dbReference>
<sequence>MTDTVINDELLGRIQRAFEKLQTPGLALTVVHGKDSGDGIRWNSQIETWGRRNDQGDRFDGQTIFGIGSISKFSAVLCVGLLIDRGTKIADGTKLSWMTRVRSILPWWGIGPYREDGEAFGYDTGQDATLQDLAGMRTGMPIHLAARRPIDPEAALRNQRHLRSFAKMRETFLYNNESIYALAHIVTVFSGTRYPEFVKEHVFDALGHTIIATDGYQRRLVASDSGYTRGLPESSGWWTDTDGKWLYSGGISTTADDLVIFTRELLDPRVLPKAAVESILTPLTCIPSHIALIPGFSTIAMHPGSMVGQSSVFVLSRSLKFGLWAYVNERGIGASILPALWQTILDFVCGLSDQGRLKKLSANPPARPLPDLPAFEARDHETQPKDLVGIYHDPGYGTMTLESFTSAPAEDQRALELGCKGAGLDLDPKRMLFVKHGGFFVHRVVFHHEKGLVYRWITFLCARSSGDYIADVTGTGRAVFVLGDRPGFGMFDGWCDLLGAVKVAPCEDDVAARAETWYDRVA</sequence>
<dbReference type="Pfam" id="PF00144">
    <property type="entry name" value="Beta-lactamase"/>
    <property type="match status" value="1"/>
</dbReference>
<dbReference type="STRING" id="4999.A0A1Y1UGU4"/>
<dbReference type="AlphaFoldDB" id="A0A1Y1UGU4"/>
<keyword evidence="4" id="KW-1185">Reference proteome</keyword>
<dbReference type="InterPro" id="IPR001466">
    <property type="entry name" value="Beta-lactam-related"/>
</dbReference>
<dbReference type="RefSeq" id="XP_021870793.1">
    <property type="nucleotide sequence ID" value="XM_022018292.1"/>
</dbReference>